<dbReference type="NCBIfam" id="TIGR03170">
    <property type="entry name" value="flgA_cterm"/>
    <property type="match status" value="1"/>
</dbReference>
<dbReference type="SMART" id="SM00858">
    <property type="entry name" value="SAF"/>
    <property type="match status" value="1"/>
</dbReference>
<evidence type="ECO:0000256" key="1">
    <source>
        <dbReference type="ARBA" id="ARBA00004418"/>
    </source>
</evidence>
<dbReference type="Pfam" id="PF13144">
    <property type="entry name" value="ChapFlgA"/>
    <property type="match status" value="1"/>
</dbReference>
<comment type="function">
    <text evidence="6">Involved in the assembly process of the P-ring formation. It may associate with FlgF on the rod constituting a structure essential for the P-ring assembly or may act as a modulator protein for the P-ring assembly.</text>
</comment>
<dbReference type="InterPro" id="IPR013974">
    <property type="entry name" value="SAF"/>
</dbReference>
<name>A0A2T3KWI3_PHOLD</name>
<accession>A0A2T3KWI3</accession>
<proteinExistence type="inferred from homology"/>
<evidence type="ECO:0000256" key="4">
    <source>
        <dbReference type="ARBA" id="ARBA00022729"/>
    </source>
</evidence>
<evidence type="ECO:0000256" key="6">
    <source>
        <dbReference type="ARBA" id="ARBA00025643"/>
    </source>
</evidence>
<feature type="transmembrane region" description="Helical" evidence="7">
    <location>
        <begin position="31"/>
        <end position="51"/>
    </location>
</feature>
<dbReference type="GO" id="GO:0044780">
    <property type="term" value="P:bacterial-type flagellum assembly"/>
    <property type="evidence" value="ECO:0007669"/>
    <property type="project" value="InterPro"/>
</dbReference>
<dbReference type="InterPro" id="IPR017585">
    <property type="entry name" value="SAF_FlgA"/>
</dbReference>
<evidence type="ECO:0000256" key="7">
    <source>
        <dbReference type="SAM" id="Phobius"/>
    </source>
</evidence>
<dbReference type="InterPro" id="IPR039246">
    <property type="entry name" value="Flagellar_FlgA"/>
</dbReference>
<sequence>MNSQCTIKIYSHQSLLSKHNSYCNKKRESKIHAIIISIIFQLLMNITERKLPLKEVKRKGKTVQILHVISLMMLLLLPTLGWANSASQKVASQDHKLDTKLLEQQLKRAVNQEIDNYSERHQWSNVTSKIKVKLPTAASSLPSCPTPLGFSSQDNQAQPIGRLKRQVKCESTPMNWQFNATIYVEITLPVLVAKTQINRNEMITSDMLSHQSIRLKSPKAILTSTDQTIGSYTTRRVRQGQLITENLLKKPFLINKGDEVLIVAKKGEFEASTKGIALEHGKLNEQIKIKNKNSHKVISGRIFAQGKVETIF</sequence>
<comment type="similarity">
    <text evidence="2">Belongs to the FlgA family.</text>
</comment>
<evidence type="ECO:0000259" key="8">
    <source>
        <dbReference type="SMART" id="SM00858"/>
    </source>
</evidence>
<dbReference type="Gene3D" id="3.90.1210.10">
    <property type="entry name" value="Antifreeze-like/N-acetylneuraminic acid synthase C-terminal domain"/>
    <property type="match status" value="1"/>
</dbReference>
<comment type="caution">
    <text evidence="9">The sequence shown here is derived from an EMBL/GenBank/DDBJ whole genome shotgun (WGS) entry which is preliminary data.</text>
</comment>
<keyword evidence="7" id="KW-1133">Transmembrane helix</keyword>
<keyword evidence="9" id="KW-0282">Flagellum</keyword>
<keyword evidence="7" id="KW-0472">Membrane</keyword>
<evidence type="ECO:0000256" key="3">
    <source>
        <dbReference type="ARBA" id="ARBA00014754"/>
    </source>
</evidence>
<keyword evidence="9" id="KW-0966">Cell projection</keyword>
<evidence type="ECO:0000256" key="2">
    <source>
        <dbReference type="ARBA" id="ARBA00010474"/>
    </source>
</evidence>
<evidence type="ECO:0000313" key="10">
    <source>
        <dbReference type="Proteomes" id="UP000240530"/>
    </source>
</evidence>
<dbReference type="Gene3D" id="2.30.30.760">
    <property type="match status" value="1"/>
</dbReference>
<dbReference type="AlphaFoldDB" id="A0A2T3KWI3"/>
<dbReference type="GO" id="GO:0042597">
    <property type="term" value="C:periplasmic space"/>
    <property type="evidence" value="ECO:0007669"/>
    <property type="project" value="UniProtKB-SubCell"/>
</dbReference>
<feature type="domain" description="SAF" evidence="8">
    <location>
        <begin position="188"/>
        <end position="249"/>
    </location>
</feature>
<dbReference type="CDD" id="cd11614">
    <property type="entry name" value="SAF_CpaB_FlgA_like"/>
    <property type="match status" value="1"/>
</dbReference>
<gene>
    <name evidence="9" type="primary">flgA</name>
    <name evidence="9" type="ORF">C0W93_07655</name>
</gene>
<feature type="transmembrane region" description="Helical" evidence="7">
    <location>
        <begin position="63"/>
        <end position="83"/>
    </location>
</feature>
<keyword evidence="4" id="KW-0732">Signal</keyword>
<evidence type="ECO:0000313" key="9">
    <source>
        <dbReference type="EMBL" id="PSV11753.1"/>
    </source>
</evidence>
<organism evidence="9 10">
    <name type="scientific">Photobacterium leiognathi subsp. mandapamensis</name>
    <name type="common">Photobacterium mandapamensis</name>
    <dbReference type="NCBI Taxonomy" id="48408"/>
    <lineage>
        <taxon>Bacteria</taxon>
        <taxon>Pseudomonadati</taxon>
        <taxon>Pseudomonadota</taxon>
        <taxon>Gammaproteobacteria</taxon>
        <taxon>Vibrionales</taxon>
        <taxon>Vibrionaceae</taxon>
        <taxon>Photobacterium</taxon>
    </lineage>
</organism>
<keyword evidence="9" id="KW-0969">Cilium</keyword>
<dbReference type="PANTHER" id="PTHR36307">
    <property type="entry name" value="FLAGELLA BASAL BODY P-RING FORMATION PROTEIN FLGA"/>
    <property type="match status" value="1"/>
</dbReference>
<protein>
    <recommendedName>
        <fullName evidence="3">Flagella basal body P-ring formation protein FlgA</fullName>
    </recommendedName>
</protein>
<dbReference type="Proteomes" id="UP000240530">
    <property type="component" value="Unassembled WGS sequence"/>
</dbReference>
<comment type="subcellular location">
    <subcellularLocation>
        <location evidence="1">Periplasm</location>
    </subcellularLocation>
</comment>
<reference evidence="9 10" key="1">
    <citation type="submission" date="2018-03" db="EMBL/GenBank/DDBJ databases">
        <title>Whole genome sequencing of Histamine producing bacteria.</title>
        <authorList>
            <person name="Butler K."/>
        </authorList>
    </citation>
    <scope>NUCLEOTIDE SEQUENCE [LARGE SCALE GENOMIC DNA]</scope>
    <source>
        <strain evidence="9 10">Res.4.1</strain>
    </source>
</reference>
<keyword evidence="5" id="KW-0574">Periplasm</keyword>
<dbReference type="EMBL" id="PYNS01000005">
    <property type="protein sequence ID" value="PSV11753.1"/>
    <property type="molecule type" value="Genomic_DNA"/>
</dbReference>
<keyword evidence="7" id="KW-0812">Transmembrane</keyword>
<evidence type="ECO:0000256" key="5">
    <source>
        <dbReference type="ARBA" id="ARBA00022764"/>
    </source>
</evidence>
<dbReference type="PANTHER" id="PTHR36307:SF1">
    <property type="entry name" value="FLAGELLA BASAL BODY P-RING FORMATION PROTEIN FLGA"/>
    <property type="match status" value="1"/>
</dbReference>